<dbReference type="eggNOG" id="KOG0741">
    <property type="taxonomic scope" value="Eukaryota"/>
</dbReference>
<protein>
    <recommendedName>
        <fullName evidence="4">Vesicle-fusing ATPase</fullName>
        <ecNumber evidence="4">3.6.4.6</ecNumber>
    </recommendedName>
</protein>
<evidence type="ECO:0000313" key="8">
    <source>
        <dbReference type="EMBL" id="CBJ33219.1"/>
    </source>
</evidence>
<feature type="region of interest" description="Disordered" evidence="5">
    <location>
        <begin position="615"/>
        <end position="635"/>
    </location>
</feature>
<keyword evidence="9" id="KW-1185">Reference proteome</keyword>
<dbReference type="SMART" id="SM00382">
    <property type="entry name" value="AAA"/>
    <property type="match status" value="1"/>
</dbReference>
<evidence type="ECO:0000256" key="5">
    <source>
        <dbReference type="SAM" id="MobiDB-lite"/>
    </source>
</evidence>
<comment type="similarity">
    <text evidence="1 4">Belongs to the AAA ATPase family.</text>
</comment>
<evidence type="ECO:0000256" key="4">
    <source>
        <dbReference type="RuleBase" id="RU367045"/>
    </source>
</evidence>
<feature type="region of interest" description="Disordered" evidence="5">
    <location>
        <begin position="390"/>
        <end position="409"/>
    </location>
</feature>
<dbReference type="SUPFAM" id="SSF52540">
    <property type="entry name" value="P-loop containing nucleoside triphosphate hydrolases"/>
    <property type="match status" value="1"/>
</dbReference>
<feature type="chain" id="PRO_5003095970" description="Vesicle-fusing ATPase" evidence="6">
    <location>
        <begin position="22"/>
        <end position="651"/>
    </location>
</feature>
<comment type="function">
    <text evidence="4">Required for vesicle-mediated transport. Catalyzes the fusion of transport vesicles within the Golgi cisternae. Is also required for transport from the endoplasmic reticulum to the Golgi stack. Seems to function as a fusion protein required for the delivery of cargo proteins to all compartments of the Golgi stack independent of vesicle origin.</text>
</comment>
<gene>
    <name evidence="8" type="ORF">Esi_0444_0012</name>
</gene>
<proteinExistence type="inferred from homology"/>
<dbReference type="GO" id="GO:0005524">
    <property type="term" value="F:ATP binding"/>
    <property type="evidence" value="ECO:0007669"/>
    <property type="project" value="UniProtKB-UniRule"/>
</dbReference>
<name>D7G1A9_ECTSI</name>
<feature type="compositionally biased region" description="Low complexity" evidence="5">
    <location>
        <begin position="476"/>
        <end position="488"/>
    </location>
</feature>
<keyword evidence="3 4" id="KW-0067">ATP-binding</keyword>
<evidence type="ECO:0000256" key="6">
    <source>
        <dbReference type="SAM" id="SignalP"/>
    </source>
</evidence>
<dbReference type="InterPro" id="IPR003593">
    <property type="entry name" value="AAA+_ATPase"/>
</dbReference>
<dbReference type="Gene3D" id="3.40.50.300">
    <property type="entry name" value="P-loop containing nucleotide triphosphate hydrolases"/>
    <property type="match status" value="1"/>
</dbReference>
<dbReference type="GO" id="GO:0016887">
    <property type="term" value="F:ATP hydrolysis activity"/>
    <property type="evidence" value="ECO:0007669"/>
    <property type="project" value="InterPro"/>
</dbReference>
<dbReference type="Pfam" id="PF00004">
    <property type="entry name" value="AAA"/>
    <property type="match status" value="1"/>
</dbReference>
<feature type="region of interest" description="Disordered" evidence="5">
    <location>
        <begin position="151"/>
        <end position="173"/>
    </location>
</feature>
<keyword evidence="4" id="KW-0963">Cytoplasm</keyword>
<keyword evidence="2 4" id="KW-0547">Nucleotide-binding</keyword>
<keyword evidence="4" id="KW-0378">Hydrolase</keyword>
<evidence type="ECO:0000256" key="1">
    <source>
        <dbReference type="ARBA" id="ARBA00006914"/>
    </source>
</evidence>
<comment type="cofactor">
    <cofactor evidence="4">
        <name>Mg(2+)</name>
        <dbReference type="ChEBI" id="CHEBI:18420"/>
    </cofactor>
    <text evidence="4">Binds 1 Mg(2+) ion per subunit.</text>
</comment>
<dbReference type="FunFam" id="3.40.50.300:FF:000154">
    <property type="entry name" value="Vesicle-fusing ATPase 1"/>
    <property type="match status" value="1"/>
</dbReference>
<evidence type="ECO:0000313" key="9">
    <source>
        <dbReference type="Proteomes" id="UP000002630"/>
    </source>
</evidence>
<dbReference type="InParanoid" id="D7G1A9"/>
<keyword evidence="4" id="KW-0653">Protein transport</keyword>
<feature type="compositionally biased region" description="Low complexity" evidence="5">
    <location>
        <begin position="154"/>
        <end position="173"/>
    </location>
</feature>
<dbReference type="GO" id="GO:0035494">
    <property type="term" value="P:SNARE complex disassembly"/>
    <property type="evidence" value="ECO:0007669"/>
    <property type="project" value="InterPro"/>
</dbReference>
<dbReference type="InterPro" id="IPR027417">
    <property type="entry name" value="P-loop_NTPase"/>
</dbReference>
<dbReference type="GO" id="GO:0043001">
    <property type="term" value="P:Golgi to plasma membrane protein transport"/>
    <property type="evidence" value="ECO:0007669"/>
    <property type="project" value="TreeGrafter"/>
</dbReference>
<dbReference type="PANTHER" id="PTHR23078">
    <property type="entry name" value="VESICULAR-FUSION PROTEIN NSF"/>
    <property type="match status" value="1"/>
</dbReference>
<comment type="catalytic activity">
    <reaction evidence="4">
        <text>ATP + H2O = ADP + phosphate + H(+)</text>
        <dbReference type="Rhea" id="RHEA:13065"/>
        <dbReference type="ChEBI" id="CHEBI:15377"/>
        <dbReference type="ChEBI" id="CHEBI:15378"/>
        <dbReference type="ChEBI" id="CHEBI:30616"/>
        <dbReference type="ChEBI" id="CHEBI:43474"/>
        <dbReference type="ChEBI" id="CHEBI:456216"/>
        <dbReference type="EC" id="3.6.4.6"/>
    </reaction>
</comment>
<organism evidence="8 9">
    <name type="scientific">Ectocarpus siliculosus</name>
    <name type="common">Brown alga</name>
    <name type="synonym">Conferva siliculosa</name>
    <dbReference type="NCBI Taxonomy" id="2880"/>
    <lineage>
        <taxon>Eukaryota</taxon>
        <taxon>Sar</taxon>
        <taxon>Stramenopiles</taxon>
        <taxon>Ochrophyta</taxon>
        <taxon>PX clade</taxon>
        <taxon>Phaeophyceae</taxon>
        <taxon>Ectocarpales</taxon>
        <taxon>Ectocarpaceae</taxon>
        <taxon>Ectocarpus</taxon>
    </lineage>
</organism>
<evidence type="ECO:0000256" key="3">
    <source>
        <dbReference type="ARBA" id="ARBA00022840"/>
    </source>
</evidence>
<dbReference type="PANTHER" id="PTHR23078:SF3">
    <property type="entry name" value="VESICLE-FUSING ATPASE"/>
    <property type="match status" value="1"/>
</dbReference>
<dbReference type="AlphaFoldDB" id="D7G1A9"/>
<sequence length="651" mass="66698">MVPSMVAFAISTAVMSAAADAASVGAAAAYGTQSARDSACSGEGPGGVAVHDDSWYLGDGGFAGRHLEDEDRLAAKKDEKAFFRERSLSVYDQMKEASMLLLAQQQLLAAEETREEASKPRFVAAAGGSMAARAQAARDRQRKRNVVRGLLPDAPAASGPASGAAPSPASRGAPVLIPVGPGMLSGDSLGVGGLDEELEEIRRRVCVPLAAPADLLEDLGISPVRGLLLHGPPGCGKTLLARRLSAALTPRPPAVVSGPEILERFVGSSEANIRALFDYPPDVPGGDESEQAEALHVIVMDEFDSIGQRRGGGDDGGDRVRDSVVNQLLARMDGFQELDRPTLLVALTNRIDLLDTALLRPGRFEVQVHIPGPDQSGREAILRIHTQRMHQAGRIDAPPPPDAEKKSGDGYSALVSSLAAATGGFTGAELAGLVRAAASYALERAVGGGGGSEATAAGCRVTAEDFGRGLADVTRSKSSAHASAPGGAARRKVAGASPAAAARLEREGENTIGAAAVVAAAEGGASEPKATAAAATSVSAAAVAAARSEGEIGGSLSPEDLASVQKLLLQKTSEREEEDVLLLDAAQVVAQRRKGGGGAGVEKEGVGARARYGVGEGAGEERGGGGTVASSASRQTRVRKFENTGWFHTYE</sequence>
<dbReference type="EC" id="3.6.4.6" evidence="4"/>
<accession>D7G1A9</accession>
<dbReference type="GO" id="GO:0005795">
    <property type="term" value="C:Golgi stack"/>
    <property type="evidence" value="ECO:0007669"/>
    <property type="project" value="TreeGrafter"/>
</dbReference>
<dbReference type="InterPro" id="IPR039812">
    <property type="entry name" value="Vesicle-fus_ATPase"/>
</dbReference>
<evidence type="ECO:0000259" key="7">
    <source>
        <dbReference type="SMART" id="SM00382"/>
    </source>
</evidence>
<dbReference type="Gene3D" id="1.10.8.60">
    <property type="match status" value="1"/>
</dbReference>
<dbReference type="OrthoDB" id="9982946at2759"/>
<dbReference type="GO" id="GO:0006891">
    <property type="term" value="P:intra-Golgi vesicle-mediated transport"/>
    <property type="evidence" value="ECO:0007669"/>
    <property type="project" value="TreeGrafter"/>
</dbReference>
<feature type="signal peptide" evidence="6">
    <location>
        <begin position="1"/>
        <end position="21"/>
    </location>
</feature>
<feature type="domain" description="AAA+ ATPase" evidence="7">
    <location>
        <begin position="223"/>
        <end position="374"/>
    </location>
</feature>
<keyword evidence="4" id="KW-0479">Metal-binding</keyword>
<dbReference type="Proteomes" id="UP000002630">
    <property type="component" value="Unassembled WGS sequence"/>
</dbReference>
<feature type="region of interest" description="Disordered" evidence="5">
    <location>
        <begin position="474"/>
        <end position="493"/>
    </location>
</feature>
<evidence type="ECO:0000256" key="2">
    <source>
        <dbReference type="ARBA" id="ARBA00022741"/>
    </source>
</evidence>
<dbReference type="GO" id="GO:0046872">
    <property type="term" value="F:metal ion binding"/>
    <property type="evidence" value="ECO:0007669"/>
    <property type="project" value="UniProtKB-UniRule"/>
</dbReference>
<keyword evidence="4" id="KW-0931">ER-Golgi transport</keyword>
<reference evidence="8 9" key="1">
    <citation type="journal article" date="2010" name="Nature">
        <title>The Ectocarpus genome and the independent evolution of multicellularity in brown algae.</title>
        <authorList>
            <person name="Cock J.M."/>
            <person name="Sterck L."/>
            <person name="Rouze P."/>
            <person name="Scornet D."/>
            <person name="Allen A.E."/>
            <person name="Amoutzias G."/>
            <person name="Anthouard V."/>
            <person name="Artiguenave F."/>
            <person name="Aury J.M."/>
            <person name="Badger J.H."/>
            <person name="Beszteri B."/>
            <person name="Billiau K."/>
            <person name="Bonnet E."/>
            <person name="Bothwell J.H."/>
            <person name="Bowler C."/>
            <person name="Boyen C."/>
            <person name="Brownlee C."/>
            <person name="Carrano C.J."/>
            <person name="Charrier B."/>
            <person name="Cho G.Y."/>
            <person name="Coelho S.M."/>
            <person name="Collen J."/>
            <person name="Corre E."/>
            <person name="Da Silva C."/>
            <person name="Delage L."/>
            <person name="Delaroque N."/>
            <person name="Dittami S.M."/>
            <person name="Doulbeau S."/>
            <person name="Elias M."/>
            <person name="Farnham G."/>
            <person name="Gachon C.M."/>
            <person name="Gschloessl B."/>
            <person name="Heesch S."/>
            <person name="Jabbari K."/>
            <person name="Jubin C."/>
            <person name="Kawai H."/>
            <person name="Kimura K."/>
            <person name="Kloareg B."/>
            <person name="Kupper F.C."/>
            <person name="Lang D."/>
            <person name="Le Bail A."/>
            <person name="Leblanc C."/>
            <person name="Lerouge P."/>
            <person name="Lohr M."/>
            <person name="Lopez P.J."/>
            <person name="Martens C."/>
            <person name="Maumus F."/>
            <person name="Michel G."/>
            <person name="Miranda-Saavedra D."/>
            <person name="Morales J."/>
            <person name="Moreau H."/>
            <person name="Motomura T."/>
            <person name="Nagasato C."/>
            <person name="Napoli C.A."/>
            <person name="Nelson D.R."/>
            <person name="Nyvall-Collen P."/>
            <person name="Peters A.F."/>
            <person name="Pommier C."/>
            <person name="Potin P."/>
            <person name="Poulain J."/>
            <person name="Quesneville H."/>
            <person name="Read B."/>
            <person name="Rensing S.A."/>
            <person name="Ritter A."/>
            <person name="Rousvoal S."/>
            <person name="Samanta M."/>
            <person name="Samson G."/>
            <person name="Schroeder D.C."/>
            <person name="Segurens B."/>
            <person name="Strittmatter M."/>
            <person name="Tonon T."/>
            <person name="Tregear J.W."/>
            <person name="Valentin K."/>
            <person name="von Dassow P."/>
            <person name="Yamagishi T."/>
            <person name="Van de Peer Y."/>
            <person name="Wincker P."/>
        </authorList>
    </citation>
    <scope>NUCLEOTIDE SEQUENCE [LARGE SCALE GENOMIC DNA]</scope>
    <source>
        <strain evidence="9">Ec32 / CCAP1310/4</strain>
    </source>
</reference>
<dbReference type="STRING" id="2880.D7G1A9"/>
<keyword evidence="4" id="KW-0460">Magnesium</keyword>
<comment type="subcellular location">
    <subcellularLocation>
        <location evidence="4">Cytoplasm</location>
    </subcellularLocation>
</comment>
<keyword evidence="6" id="KW-0732">Signal</keyword>
<dbReference type="InterPro" id="IPR003959">
    <property type="entry name" value="ATPase_AAA_core"/>
</dbReference>
<keyword evidence="4" id="KW-0813">Transport</keyword>
<dbReference type="EMBL" id="FN649760">
    <property type="protein sequence ID" value="CBJ33219.1"/>
    <property type="molecule type" value="Genomic_DNA"/>
</dbReference>